<reference evidence="6 7" key="1">
    <citation type="journal article" date="2023" name="Elife">
        <title>Identification of key yeast species and microbe-microbe interactions impacting larval growth of Drosophila in the wild.</title>
        <authorList>
            <person name="Mure A."/>
            <person name="Sugiura Y."/>
            <person name="Maeda R."/>
            <person name="Honda K."/>
            <person name="Sakurai N."/>
            <person name="Takahashi Y."/>
            <person name="Watada M."/>
            <person name="Katoh T."/>
            <person name="Gotoh A."/>
            <person name="Gotoh Y."/>
            <person name="Taniguchi I."/>
            <person name="Nakamura K."/>
            <person name="Hayashi T."/>
            <person name="Katayama T."/>
            <person name="Uemura T."/>
            <person name="Hattori Y."/>
        </authorList>
    </citation>
    <scope>NUCLEOTIDE SEQUENCE [LARGE SCALE GENOMIC DNA]</scope>
    <source>
        <strain evidence="6 7">SC-9</strain>
    </source>
</reference>
<dbReference type="GO" id="GO:0046982">
    <property type="term" value="F:protein heterodimerization activity"/>
    <property type="evidence" value="ECO:0007669"/>
    <property type="project" value="InterPro"/>
</dbReference>
<dbReference type="CDD" id="cd00076">
    <property type="entry name" value="HFD_SF"/>
    <property type="match status" value="1"/>
</dbReference>
<protein>
    <submittedName>
        <fullName evidence="6">Taf3 protein</fullName>
    </submittedName>
</protein>
<sequence>MADSSQFFFSILRVSIIQILRSVGFDRCSNRVIDILTDLYIRRLSQLALECQQLAGTSDRLEVEVQDVAQTMVNYQVIRPGKYIDPYDTSVENYLGMKNFIGWLKSDDFTRTRKVGLPSDAMMQQLIKDNNRNEGTFIEEGFTSADQDNMNWFKYLLMTQSKMEYDEKVRLTVLGQDAEGDQDEDTHVILGPTPEYLVEVLPGRIG</sequence>
<keyword evidence="7" id="KW-1185">Reference proteome</keyword>
<dbReference type="RefSeq" id="XP_064855326.1">
    <property type="nucleotide sequence ID" value="XM_064999254.1"/>
</dbReference>
<dbReference type="InterPro" id="IPR006565">
    <property type="entry name" value="BTP"/>
</dbReference>
<feature type="domain" description="Bromodomain associated" evidence="5">
    <location>
        <begin position="5"/>
        <end position="81"/>
    </location>
</feature>
<dbReference type="SUPFAM" id="SSF47113">
    <property type="entry name" value="Histone-fold"/>
    <property type="match status" value="1"/>
</dbReference>
<evidence type="ECO:0000256" key="4">
    <source>
        <dbReference type="ARBA" id="ARBA00023242"/>
    </source>
</evidence>
<evidence type="ECO:0000259" key="5">
    <source>
        <dbReference type="SMART" id="SM00576"/>
    </source>
</evidence>
<dbReference type="AlphaFoldDB" id="A0AAV5QVW3"/>
<dbReference type="SMART" id="SM00576">
    <property type="entry name" value="BTP"/>
    <property type="match status" value="1"/>
</dbReference>
<dbReference type="Gene3D" id="1.10.20.10">
    <property type="entry name" value="Histone, subunit A"/>
    <property type="match status" value="1"/>
</dbReference>
<name>A0AAV5QVW3_9ASCO</name>
<evidence type="ECO:0000313" key="6">
    <source>
        <dbReference type="EMBL" id="GMM38330.1"/>
    </source>
</evidence>
<gene>
    <name evidence="6" type="ORF">DASC09_056690</name>
</gene>
<dbReference type="EMBL" id="BTFZ01000019">
    <property type="protein sequence ID" value="GMM38330.1"/>
    <property type="molecule type" value="Genomic_DNA"/>
</dbReference>
<evidence type="ECO:0000256" key="1">
    <source>
        <dbReference type="ARBA" id="ARBA00004123"/>
    </source>
</evidence>
<evidence type="ECO:0000313" key="7">
    <source>
        <dbReference type="Proteomes" id="UP001360560"/>
    </source>
</evidence>
<dbReference type="Pfam" id="PF07524">
    <property type="entry name" value="Bromo_TP"/>
    <property type="match status" value="1"/>
</dbReference>
<keyword evidence="2" id="KW-0805">Transcription regulation</keyword>
<organism evidence="6 7">
    <name type="scientific">Saccharomycopsis crataegensis</name>
    <dbReference type="NCBI Taxonomy" id="43959"/>
    <lineage>
        <taxon>Eukaryota</taxon>
        <taxon>Fungi</taxon>
        <taxon>Dikarya</taxon>
        <taxon>Ascomycota</taxon>
        <taxon>Saccharomycotina</taxon>
        <taxon>Saccharomycetes</taxon>
        <taxon>Saccharomycopsidaceae</taxon>
        <taxon>Saccharomycopsis</taxon>
    </lineage>
</organism>
<dbReference type="GO" id="GO:0005634">
    <property type="term" value="C:nucleus"/>
    <property type="evidence" value="ECO:0007669"/>
    <property type="project" value="UniProtKB-SubCell"/>
</dbReference>
<accession>A0AAV5QVW3</accession>
<comment type="caution">
    <text evidence="6">The sequence shown here is derived from an EMBL/GenBank/DDBJ whole genome shotgun (WGS) entry which is preliminary data.</text>
</comment>
<dbReference type="Proteomes" id="UP001360560">
    <property type="component" value="Unassembled WGS sequence"/>
</dbReference>
<evidence type="ECO:0000256" key="3">
    <source>
        <dbReference type="ARBA" id="ARBA00023163"/>
    </source>
</evidence>
<dbReference type="GeneID" id="90076319"/>
<proteinExistence type="predicted"/>
<comment type="subcellular location">
    <subcellularLocation>
        <location evidence="1">Nucleus</location>
    </subcellularLocation>
</comment>
<dbReference type="InterPro" id="IPR009072">
    <property type="entry name" value="Histone-fold"/>
</dbReference>
<evidence type="ECO:0000256" key="2">
    <source>
        <dbReference type="ARBA" id="ARBA00023015"/>
    </source>
</evidence>
<keyword evidence="3" id="KW-0804">Transcription</keyword>
<keyword evidence="4" id="KW-0539">Nucleus</keyword>